<keyword evidence="3" id="KW-1133">Transmembrane helix</keyword>
<evidence type="ECO:0000313" key="4">
    <source>
        <dbReference type="EMBL" id="CAK9052056.1"/>
    </source>
</evidence>
<reference evidence="4 5" key="1">
    <citation type="submission" date="2024-02" db="EMBL/GenBank/DDBJ databases">
        <authorList>
            <person name="Chen Y."/>
            <person name="Shah S."/>
            <person name="Dougan E. K."/>
            <person name="Thang M."/>
            <person name="Chan C."/>
        </authorList>
    </citation>
    <scope>NUCLEOTIDE SEQUENCE [LARGE SCALE GENOMIC DNA]</scope>
</reference>
<dbReference type="Proteomes" id="UP001642464">
    <property type="component" value="Unassembled WGS sequence"/>
</dbReference>
<proteinExistence type="predicted"/>
<feature type="region of interest" description="Disordered" evidence="2">
    <location>
        <begin position="258"/>
        <end position="278"/>
    </location>
</feature>
<dbReference type="EMBL" id="CAXAMM010022459">
    <property type="protein sequence ID" value="CAK9052056.1"/>
    <property type="molecule type" value="Genomic_DNA"/>
</dbReference>
<organism evidence="4 5">
    <name type="scientific">Durusdinium trenchii</name>
    <dbReference type="NCBI Taxonomy" id="1381693"/>
    <lineage>
        <taxon>Eukaryota</taxon>
        <taxon>Sar</taxon>
        <taxon>Alveolata</taxon>
        <taxon>Dinophyceae</taxon>
        <taxon>Suessiales</taxon>
        <taxon>Symbiodiniaceae</taxon>
        <taxon>Durusdinium</taxon>
    </lineage>
</organism>
<evidence type="ECO:0000256" key="2">
    <source>
        <dbReference type="SAM" id="MobiDB-lite"/>
    </source>
</evidence>
<sequence length="940" mass="108854">MSGQDNLDIADTGRGPILQLLAVDQSQFMQNFLTVNGLLFTILCGNTYTSLYTQQEVLFQALFIEVSEAKSLLEQACLVCQGRPFYPKMLDSIRDYVSTDLRRLDVEPAELLTNRPMDDPLEYILYATSVGVPSIIYDTIRDLRQARGQRLGAMQRKLPAIHFVLLYVLGILELMAFPLLGAGTFSMAPDEKILSIQALFFGAMSGAIVMTLQVIFELWKPFGGAYTVDTALSRMVAGLEEELRVRKALWQPNDAAPAPAAAVRSPGDGERGGVPRPVRAGSWVKKKQLQLGEMRLEKQGVELKIGLQEDNMTLKQLHESLQDLCAAVRAAPGKRWYRRLQEERDALKRRLRQEQAEQDDSTRRAQAELARLREQLRAKCRECEELQHHALSNQDFTRLQRRLEDDWREAELEPIRRHLEGQIAEAQGRARSMHRDLEQERAKMLMLEADLKDKLEVETKANRAKEQVLERSKAQVEAERRKAEDLEAEVLRLEYQMEDQETRLHSLREQVQERELQSQREQRVWKQELDRKVADEQQARREVQRYRQLYDQEALEKSKQLQAFEAQGEELGAQQRRANDADVQAKAARLELEQETRRLHEEMSKQRAAAQEEQMKHQKELKACEEKVQAAEMNTKALEVKHQQLDQEKLENMQEREEAHEQEKARLHAENAQLRAQLEKSDSQAETRRQHWQAKEAELLKQVDLAAEKLETFSEELTHCKVSQQDCERRLKEAHGAAAAREEQFKAQLRDLDSEAAKMKGKVSRHEQELQDQARLAQDHLQKLHVSEQQFRDLKDEFLSLTSRQDQERQDWRKQLDEAQATIVSTEQSCSERLQALAEDQKKQLQALSSKQKRSLSKAKALLQEKQGKNKDLSKQVSQLQSEKAVAVRVCEENKRFFELRLAECSAATSPQVWRDFSPDMRELLERHEEHERQLRQLRG</sequence>
<evidence type="ECO:0000313" key="5">
    <source>
        <dbReference type="Proteomes" id="UP001642464"/>
    </source>
</evidence>
<keyword evidence="3" id="KW-0812">Transmembrane</keyword>
<feature type="transmembrane region" description="Helical" evidence="3">
    <location>
        <begin position="193"/>
        <end position="216"/>
    </location>
</feature>
<comment type="caution">
    <text evidence="4">The sequence shown here is derived from an EMBL/GenBank/DDBJ whole genome shotgun (WGS) entry which is preliminary data.</text>
</comment>
<name>A0ABP0MLK9_9DINO</name>
<feature type="transmembrane region" description="Helical" evidence="3">
    <location>
        <begin position="160"/>
        <end position="181"/>
    </location>
</feature>
<feature type="coiled-coil region" evidence="1">
    <location>
        <begin position="423"/>
        <end position="684"/>
    </location>
</feature>
<dbReference type="Pfam" id="PF14023">
    <property type="entry name" value="Bestrophin-like"/>
    <property type="match status" value="1"/>
</dbReference>
<dbReference type="InterPro" id="IPR025333">
    <property type="entry name" value="DUF4239"/>
</dbReference>
<protein>
    <submittedName>
        <fullName evidence="4">Reticulocyte-binding protein 2 homolog a</fullName>
    </submittedName>
</protein>
<evidence type="ECO:0000256" key="3">
    <source>
        <dbReference type="SAM" id="Phobius"/>
    </source>
</evidence>
<evidence type="ECO:0000256" key="1">
    <source>
        <dbReference type="SAM" id="Coils"/>
    </source>
</evidence>
<accession>A0ABP0MLK9</accession>
<gene>
    <name evidence="4" type="ORF">SCF082_LOCUS28513</name>
</gene>
<keyword evidence="3" id="KW-0472">Membrane</keyword>
<keyword evidence="5" id="KW-1185">Reference proteome</keyword>
<feature type="coiled-coil region" evidence="1">
    <location>
        <begin position="337"/>
        <end position="389"/>
    </location>
</feature>
<feature type="coiled-coil region" evidence="1">
    <location>
        <begin position="742"/>
        <end position="883"/>
    </location>
</feature>
<keyword evidence="1" id="KW-0175">Coiled coil</keyword>